<dbReference type="GeneID" id="93733842"/>
<evidence type="ECO:0000256" key="4">
    <source>
        <dbReference type="ARBA" id="ARBA00022777"/>
    </source>
</evidence>
<dbReference type="Pfam" id="PF02782">
    <property type="entry name" value="FGGY_C"/>
    <property type="match status" value="1"/>
</dbReference>
<proteinExistence type="inferred from homology"/>
<dbReference type="InterPro" id="IPR043129">
    <property type="entry name" value="ATPase_NBD"/>
</dbReference>
<dbReference type="eggNOG" id="COG1070">
    <property type="taxonomic scope" value="Bacteria"/>
</dbReference>
<gene>
    <name evidence="7" type="ORF">SCLAV_p0723</name>
</gene>
<dbReference type="GO" id="GO:0016301">
    <property type="term" value="F:kinase activity"/>
    <property type="evidence" value="ECO:0007669"/>
    <property type="project" value="UniProtKB-KW"/>
</dbReference>
<keyword evidence="3" id="KW-0808">Transferase</keyword>
<dbReference type="InterPro" id="IPR000577">
    <property type="entry name" value="Carb_kinase_FGGY"/>
</dbReference>
<evidence type="ECO:0000256" key="1">
    <source>
        <dbReference type="ARBA" id="ARBA00009156"/>
    </source>
</evidence>
<dbReference type="EMBL" id="CM000914">
    <property type="protein sequence ID" value="EFG04210.2"/>
    <property type="molecule type" value="Genomic_DNA"/>
</dbReference>
<feature type="domain" description="Carbohydrate kinase FGGY C-terminal" evidence="6">
    <location>
        <begin position="228"/>
        <end position="422"/>
    </location>
</feature>
<dbReference type="Gene3D" id="3.30.420.40">
    <property type="match status" value="3"/>
</dbReference>
<evidence type="ECO:0000259" key="6">
    <source>
        <dbReference type="Pfam" id="PF02782"/>
    </source>
</evidence>
<keyword evidence="7" id="KW-0614">Plasmid</keyword>
<evidence type="ECO:0000313" key="7">
    <source>
        <dbReference type="EMBL" id="EFG04210.2"/>
    </source>
</evidence>
<name>B5GNA7_STRCL</name>
<dbReference type="PIRSF" id="PIRSF000538">
    <property type="entry name" value="GlpK"/>
    <property type="match status" value="1"/>
</dbReference>
<dbReference type="CDD" id="cd07779">
    <property type="entry name" value="ASKHA_NBD_FGGY_YgcE-like"/>
    <property type="match status" value="1"/>
</dbReference>
<geneLocation type="plasmid" evidence="7 8">
    <name>pSCL4</name>
</geneLocation>
<dbReference type="Proteomes" id="UP000002357">
    <property type="component" value="Plasmid pSCL4"/>
</dbReference>
<dbReference type="AlphaFoldDB" id="B5GNA7"/>
<keyword evidence="4 7" id="KW-0418">Kinase</keyword>
<dbReference type="InterPro" id="IPR018485">
    <property type="entry name" value="FGGY_C"/>
</dbReference>
<dbReference type="OrthoDB" id="9782710at2"/>
<dbReference type="KEGG" id="sclf:BB341_27860"/>
<accession>B5GNA7</accession>
<protein>
    <submittedName>
        <fullName evidence="7">Carbohydrate kinase</fullName>
    </submittedName>
</protein>
<feature type="domain" description="Carbohydrate kinase FGGY N-terminal" evidence="5">
    <location>
        <begin position="122"/>
        <end position="218"/>
    </location>
</feature>
<dbReference type="InterPro" id="IPR018484">
    <property type="entry name" value="FGGY_N"/>
</dbReference>
<evidence type="ECO:0000313" key="8">
    <source>
        <dbReference type="Proteomes" id="UP000002357"/>
    </source>
</evidence>
<keyword evidence="8" id="KW-1185">Reference proteome</keyword>
<evidence type="ECO:0000256" key="3">
    <source>
        <dbReference type="ARBA" id="ARBA00022679"/>
    </source>
</evidence>
<dbReference type="Pfam" id="PF00370">
    <property type="entry name" value="FGGY_N"/>
    <property type="match status" value="1"/>
</dbReference>
<evidence type="ECO:0000256" key="2">
    <source>
        <dbReference type="ARBA" id="ARBA00022629"/>
    </source>
</evidence>
<dbReference type="SUPFAM" id="SSF53067">
    <property type="entry name" value="Actin-like ATPase domain"/>
    <property type="match status" value="2"/>
</dbReference>
<dbReference type="RefSeq" id="WP_003953227.1">
    <property type="nucleotide sequence ID" value="NZ_CM000914.1"/>
</dbReference>
<dbReference type="PANTHER" id="PTHR43095:SF5">
    <property type="entry name" value="XYLULOSE KINASE"/>
    <property type="match status" value="1"/>
</dbReference>
<dbReference type="PANTHER" id="PTHR43095">
    <property type="entry name" value="SUGAR KINASE"/>
    <property type="match status" value="1"/>
</dbReference>
<dbReference type="InterPro" id="IPR050406">
    <property type="entry name" value="FGGY_Carb_Kinase"/>
</dbReference>
<reference evidence="7 8" key="1">
    <citation type="journal article" date="2010" name="Genome Biol. Evol.">
        <title>The sequence of a 1.8-mb bacterial linear plasmid reveals a rich evolutionary reservoir of secondary metabolic pathways.</title>
        <authorList>
            <person name="Medema M.H."/>
            <person name="Trefzer A."/>
            <person name="Kovalchuk A."/>
            <person name="van den Berg M."/>
            <person name="Mueller U."/>
            <person name="Heijne W."/>
            <person name="Wu L."/>
            <person name="Alam M.T."/>
            <person name="Ronning C.M."/>
            <person name="Nierman W.C."/>
            <person name="Bovenberg R.A.L."/>
            <person name="Breitling R."/>
            <person name="Takano E."/>
        </authorList>
    </citation>
    <scope>NUCLEOTIDE SEQUENCE [LARGE SCALE GENOMIC DNA]</scope>
    <source>
        <strain evidence="8">ATCC 27064 / DSM 738 / JCM 4710 / NBRC 13307 / NCIMB 12785 / NRRL 3585 / VKM Ac-602</strain>
        <plasmid evidence="7">pSCL4</plasmid>
    </source>
</reference>
<evidence type="ECO:0000259" key="5">
    <source>
        <dbReference type="Pfam" id="PF00370"/>
    </source>
</evidence>
<dbReference type="GO" id="GO:0042732">
    <property type="term" value="P:D-xylose metabolic process"/>
    <property type="evidence" value="ECO:0007669"/>
    <property type="project" value="UniProtKB-KW"/>
</dbReference>
<organism evidence="7 8">
    <name type="scientific">Streptomyces clavuligerus</name>
    <dbReference type="NCBI Taxonomy" id="1901"/>
    <lineage>
        <taxon>Bacteria</taxon>
        <taxon>Bacillati</taxon>
        <taxon>Actinomycetota</taxon>
        <taxon>Actinomycetes</taxon>
        <taxon>Kitasatosporales</taxon>
        <taxon>Streptomycetaceae</taxon>
        <taxon>Streptomyces</taxon>
    </lineage>
</organism>
<keyword evidence="2" id="KW-0119">Carbohydrate metabolism</keyword>
<keyword evidence="2" id="KW-0859">Xylose metabolism</keyword>
<comment type="similarity">
    <text evidence="1">Belongs to the FGGY kinase family.</text>
</comment>
<sequence length="479" mass="51019">MASSTRPRYVIGIDSGSQSAKVTVFDDRGRAMSEGRAALRPYLTPRPGAVEHPDDDLWTSIGEASRVALAGFPGDPADIAGVGLCSIRFCRALLNWDGLLARPVMSWMDERVGQPHADPGAAYVTTSSGYLAHRLTGAFRDTAANCAGIWPVDPETWQWSTDDAELAKFGVTRPMLFDLVMPGHVLGGITRRASAHTGIPAGVPVVATANDKAVEALGCGLRGPGTLLVSLGTYAAAMTAGSRPMPDARAFWTNYASEPGRHLYESNGVRRGMWTVSWYRDLLGEEVSGRARAAGLSPDAYLDAGAEQVPPGCDGLLAVLDWLAPADAPFRRGSLLGFDGRQGRFHIHRAILEALALTVQDASARMAAELGTEYREVIVSGGGSRSDLMMQIHADVHGLPARRAEASSGAAGLGAAICAAVGVGLCTDFDEAVDRMVRPGAVFVPDGARRAVYRRLGEVHREVRRHTDEIYRQTYGVLG</sequence>